<dbReference type="AlphaFoldDB" id="A0A5B7HGW9"/>
<evidence type="ECO:0000313" key="2">
    <source>
        <dbReference type="Proteomes" id="UP000324222"/>
    </source>
</evidence>
<proteinExistence type="predicted"/>
<gene>
    <name evidence="1" type="ORF">E2C01_064721</name>
</gene>
<dbReference type="EMBL" id="VSRR010031184">
    <property type="protein sequence ID" value="MPC70472.1"/>
    <property type="molecule type" value="Genomic_DNA"/>
</dbReference>
<accession>A0A5B7HGW9</accession>
<dbReference type="Proteomes" id="UP000324222">
    <property type="component" value="Unassembled WGS sequence"/>
</dbReference>
<name>A0A5B7HGW9_PORTR</name>
<keyword evidence="2" id="KW-1185">Reference proteome</keyword>
<organism evidence="1 2">
    <name type="scientific">Portunus trituberculatus</name>
    <name type="common">Swimming crab</name>
    <name type="synonym">Neptunus trituberculatus</name>
    <dbReference type="NCBI Taxonomy" id="210409"/>
    <lineage>
        <taxon>Eukaryota</taxon>
        <taxon>Metazoa</taxon>
        <taxon>Ecdysozoa</taxon>
        <taxon>Arthropoda</taxon>
        <taxon>Crustacea</taxon>
        <taxon>Multicrustacea</taxon>
        <taxon>Malacostraca</taxon>
        <taxon>Eumalacostraca</taxon>
        <taxon>Eucarida</taxon>
        <taxon>Decapoda</taxon>
        <taxon>Pleocyemata</taxon>
        <taxon>Brachyura</taxon>
        <taxon>Eubrachyura</taxon>
        <taxon>Portunoidea</taxon>
        <taxon>Portunidae</taxon>
        <taxon>Portuninae</taxon>
        <taxon>Portunus</taxon>
    </lineage>
</organism>
<reference evidence="1 2" key="1">
    <citation type="submission" date="2019-05" db="EMBL/GenBank/DDBJ databases">
        <title>Another draft genome of Portunus trituberculatus and its Hox gene families provides insights of decapod evolution.</title>
        <authorList>
            <person name="Jeong J.-H."/>
            <person name="Song I."/>
            <person name="Kim S."/>
            <person name="Choi T."/>
            <person name="Kim D."/>
            <person name="Ryu S."/>
            <person name="Kim W."/>
        </authorList>
    </citation>
    <scope>NUCLEOTIDE SEQUENCE [LARGE SCALE GENOMIC DNA]</scope>
    <source>
        <tissue evidence="1">Muscle</tissue>
    </source>
</reference>
<evidence type="ECO:0000313" key="1">
    <source>
        <dbReference type="EMBL" id="MPC70472.1"/>
    </source>
</evidence>
<protein>
    <submittedName>
        <fullName evidence="1">Uncharacterized protein</fullName>
    </submittedName>
</protein>
<sequence>MVVDPFVITSTTNTMDVKTTATATTTSTASITAVFRNTFPSHYDTIPRPQTQLALFSRQLLLLIN</sequence>
<comment type="caution">
    <text evidence="1">The sequence shown here is derived from an EMBL/GenBank/DDBJ whole genome shotgun (WGS) entry which is preliminary data.</text>
</comment>